<evidence type="ECO:0000256" key="1">
    <source>
        <dbReference type="ARBA" id="ARBA00007072"/>
    </source>
</evidence>
<feature type="domain" description="Glycoside hydrolase family 9" evidence="6">
    <location>
        <begin position="158"/>
        <end position="649"/>
    </location>
</feature>
<evidence type="ECO:0000256" key="2">
    <source>
        <dbReference type="ARBA" id="ARBA00022801"/>
    </source>
</evidence>
<evidence type="ECO:0000256" key="3">
    <source>
        <dbReference type="ARBA" id="ARBA00023277"/>
    </source>
</evidence>
<gene>
    <name evidence="8" type="ORF">GCM10017557_05240</name>
</gene>
<dbReference type="InterPro" id="IPR012341">
    <property type="entry name" value="6hp_glycosidase-like_sf"/>
</dbReference>
<accession>A0A7G1NXL7</accession>
<dbReference type="InterPro" id="IPR014756">
    <property type="entry name" value="Ig_E-set"/>
</dbReference>
<dbReference type="CDD" id="cd02850">
    <property type="entry name" value="E_set_Cellulase_N"/>
    <property type="match status" value="1"/>
</dbReference>
<evidence type="ECO:0000256" key="4">
    <source>
        <dbReference type="ARBA" id="ARBA00023295"/>
    </source>
</evidence>
<dbReference type="Gene3D" id="1.50.10.10">
    <property type="match status" value="1"/>
</dbReference>
<evidence type="ECO:0000313" key="8">
    <source>
        <dbReference type="EMBL" id="BCL25665.1"/>
    </source>
</evidence>
<dbReference type="Pfam" id="PF00759">
    <property type="entry name" value="Glyco_hydro_9"/>
    <property type="match status" value="1"/>
</dbReference>
<keyword evidence="4" id="KW-0326">Glycosidase</keyword>
<dbReference type="AlphaFoldDB" id="A0A7G1NXL7"/>
<keyword evidence="9" id="KW-1185">Reference proteome</keyword>
<dbReference type="SUPFAM" id="SSF48208">
    <property type="entry name" value="Six-hairpin glycosidases"/>
    <property type="match status" value="1"/>
</dbReference>
<dbReference type="SUPFAM" id="SSF81296">
    <property type="entry name" value="E set domains"/>
    <property type="match status" value="1"/>
</dbReference>
<evidence type="ECO:0000259" key="6">
    <source>
        <dbReference type="Pfam" id="PF00759"/>
    </source>
</evidence>
<dbReference type="InterPro" id="IPR001701">
    <property type="entry name" value="Glyco_hydro_9"/>
</dbReference>
<evidence type="ECO:0000256" key="5">
    <source>
        <dbReference type="ARBA" id="ARBA00023326"/>
    </source>
</evidence>
<dbReference type="GO" id="GO:0000272">
    <property type="term" value="P:polysaccharide catabolic process"/>
    <property type="evidence" value="ECO:0007669"/>
    <property type="project" value="UniProtKB-KW"/>
</dbReference>
<dbReference type="Proteomes" id="UP000516444">
    <property type="component" value="Chromosome"/>
</dbReference>
<comment type="similarity">
    <text evidence="1">Belongs to the glycosyl hydrolase 9 (cellulase E) family.</text>
</comment>
<keyword evidence="2 8" id="KW-0378">Hydrolase</keyword>
<dbReference type="KEGG" id="sgm:GCM10017557_05240"/>
<dbReference type="Gene3D" id="2.60.40.10">
    <property type="entry name" value="Immunoglobulins"/>
    <property type="match status" value="1"/>
</dbReference>
<evidence type="ECO:0000259" key="7">
    <source>
        <dbReference type="Pfam" id="PF02927"/>
    </source>
</evidence>
<protein>
    <submittedName>
        <fullName evidence="8">Hydrolase</fullName>
    </submittedName>
</protein>
<dbReference type="InterPro" id="IPR008928">
    <property type="entry name" value="6-hairpin_glycosidase_sf"/>
</dbReference>
<name>A0A7G1NXL7_9ACTN</name>
<keyword evidence="5" id="KW-0624">Polysaccharide degradation</keyword>
<feature type="domain" description="Cellulase Ig-like" evidence="7">
    <location>
        <begin position="43"/>
        <end position="137"/>
    </location>
</feature>
<dbReference type="InterPro" id="IPR013783">
    <property type="entry name" value="Ig-like_fold"/>
</dbReference>
<reference evidence="8 9" key="1">
    <citation type="journal article" date="2014" name="Int. J. Syst. Evol. Microbiol.">
        <title>Complete genome sequence of Corynebacterium casei LMG S-19264T (=DSM 44701T), isolated from a smear-ripened cheese.</title>
        <authorList>
            <consortium name="US DOE Joint Genome Institute (JGI-PGF)"/>
            <person name="Walter F."/>
            <person name="Albersmeier A."/>
            <person name="Kalinowski J."/>
            <person name="Ruckert C."/>
        </authorList>
    </citation>
    <scope>NUCLEOTIDE SEQUENCE [LARGE SCALE GENOMIC DNA]</scope>
    <source>
        <strain evidence="8 9">JCM 4677</strain>
    </source>
</reference>
<proteinExistence type="inferred from homology"/>
<sequence>MNAPRTPRLLATAAAGLGTLLLVASLHGMPFGGDAEPPPTEVAVRVDQVGYVRGEAKQAYVMGPAAALTGARFKVVDARSSDAGGTDAKDPDAENAVVMAGRVGAGTGRWNAKYPSVRTVDLSALNTPGTYRIVLAGTAAGRSPAFRVAGARELMAPLVRDNVRFLQAQRDGADVHTGGPRHALRHGPSHLADQDAVVYAPPEYDEEGTELLDEELTPTGDRADVSGGWFDAGDFLKFTGTTSYSVAELLLAQRDVPGMAELSAEASHGLAWLDKMWDGDGETLYAQVGIGVGSEAVRTDHDVWRLPEADDRLDVSPGDPDYTIKHRPVFPAAGPGEAISPSLAGRVAAAFALAAQRAATTDAEEAEDWLAKAAAVYDLADTDPDPDEPPVTAFPPAFYPEDSWQDDMEFAGAELALAARELGDDRESDWADDAARWADAYLGSDVQGTLGVADVSALAHVDLATVLDGTRAYGIGAADLYEDLRRQLEDGVDRAERDPFGAGAVYDDFDAVPHTFGLVATARLYAAATGDDRYAAFAGGQRGWALGANPWGTSFVIGAGEVYPHCPEHQLANLAGSHDGHGAILRGAVVNGPNAAAKLEELNSFPTMRKCTAAPPAGAWTDFDGKGARYLDDVGAWQTVEPSLDFTTTALLAFALTSRTPTV</sequence>
<dbReference type="Pfam" id="PF02927">
    <property type="entry name" value="CelD_N"/>
    <property type="match status" value="1"/>
</dbReference>
<dbReference type="PANTHER" id="PTHR22298">
    <property type="entry name" value="ENDO-1,4-BETA-GLUCANASE"/>
    <property type="match status" value="1"/>
</dbReference>
<dbReference type="RefSeq" id="WP_190849241.1">
    <property type="nucleotide sequence ID" value="NZ_AP023440.1"/>
</dbReference>
<keyword evidence="3" id="KW-0119">Carbohydrate metabolism</keyword>
<evidence type="ECO:0000313" key="9">
    <source>
        <dbReference type="Proteomes" id="UP000516444"/>
    </source>
</evidence>
<organism evidence="8 9">
    <name type="scientific">Streptomyces aurantiacus</name>
    <dbReference type="NCBI Taxonomy" id="47760"/>
    <lineage>
        <taxon>Bacteria</taxon>
        <taxon>Bacillati</taxon>
        <taxon>Actinomycetota</taxon>
        <taxon>Actinomycetes</taxon>
        <taxon>Kitasatosporales</taxon>
        <taxon>Streptomycetaceae</taxon>
        <taxon>Streptomyces</taxon>
        <taxon>Streptomyces aurantiacus group</taxon>
    </lineage>
</organism>
<dbReference type="GO" id="GO:0008810">
    <property type="term" value="F:cellulase activity"/>
    <property type="evidence" value="ECO:0007669"/>
    <property type="project" value="InterPro"/>
</dbReference>
<dbReference type="InterPro" id="IPR004197">
    <property type="entry name" value="Cellulase_Ig-like"/>
</dbReference>
<dbReference type="EMBL" id="AP023440">
    <property type="protein sequence ID" value="BCL25665.1"/>
    <property type="molecule type" value="Genomic_DNA"/>
</dbReference>